<organism evidence="1 2">
    <name type="scientific">Streptomyces siamensis</name>
    <dbReference type="NCBI Taxonomy" id="1274986"/>
    <lineage>
        <taxon>Bacteria</taxon>
        <taxon>Bacillati</taxon>
        <taxon>Actinomycetota</taxon>
        <taxon>Actinomycetes</taxon>
        <taxon>Kitasatosporales</taxon>
        <taxon>Streptomycetaceae</taxon>
        <taxon>Streptomyces</taxon>
    </lineage>
</organism>
<reference evidence="2" key="1">
    <citation type="journal article" date="2019" name="Int. J. Syst. Evol. Microbiol.">
        <title>The Global Catalogue of Microorganisms (GCM) 10K type strain sequencing project: providing services to taxonomists for standard genome sequencing and annotation.</title>
        <authorList>
            <consortium name="The Broad Institute Genomics Platform"/>
            <consortium name="The Broad Institute Genome Sequencing Center for Infectious Disease"/>
            <person name="Wu L."/>
            <person name="Ma J."/>
        </authorList>
    </citation>
    <scope>NUCLEOTIDE SEQUENCE [LARGE SCALE GENOMIC DNA]</scope>
    <source>
        <strain evidence="2">JCM 18409</strain>
    </source>
</reference>
<name>A0ABP9J8R8_9ACTN</name>
<dbReference type="EMBL" id="BAABKB010000023">
    <property type="protein sequence ID" value="GAA5023045.1"/>
    <property type="molecule type" value="Genomic_DNA"/>
</dbReference>
<protein>
    <submittedName>
        <fullName evidence="1">Uncharacterized protein</fullName>
    </submittedName>
</protein>
<keyword evidence="2" id="KW-1185">Reference proteome</keyword>
<comment type="caution">
    <text evidence="1">The sequence shown here is derived from an EMBL/GenBank/DDBJ whole genome shotgun (WGS) entry which is preliminary data.</text>
</comment>
<dbReference type="Proteomes" id="UP001501759">
    <property type="component" value="Unassembled WGS sequence"/>
</dbReference>
<dbReference type="RefSeq" id="WP_345655015.1">
    <property type="nucleotide sequence ID" value="NZ_BAABKB010000023.1"/>
</dbReference>
<evidence type="ECO:0000313" key="2">
    <source>
        <dbReference type="Proteomes" id="UP001501759"/>
    </source>
</evidence>
<gene>
    <name evidence="1" type="ORF">GCM10023335_55480</name>
</gene>
<evidence type="ECO:0000313" key="1">
    <source>
        <dbReference type="EMBL" id="GAA5023045.1"/>
    </source>
</evidence>
<proteinExistence type="predicted"/>
<sequence>MNDLLEHVISAHGGRARWSQIGGLQVEATLHGSFWAVRGFSDKPFKETVTIDTRREVIRFSPWAKPEHDFMLRAEDDVVELRATAGDNVLETQSGIRTTYKGYDLASPWKSLQVGYFIGYAMWNYLTTPFLLDYPGVSSREGESWSENGEVWRRLHVEFPSSIATHTAEQTFYFGDDGLLRRLDYNVDVNVGVAVAHYVSDYRTFEGIRVPTRRRVHRRNADNSADENWSIGIDIDKVVAV</sequence>
<accession>A0ABP9J8R8</accession>